<evidence type="ECO:0000313" key="8">
    <source>
        <dbReference type="EMBL" id="KDS54153.1"/>
    </source>
</evidence>
<evidence type="ECO:0000256" key="1">
    <source>
        <dbReference type="ARBA" id="ARBA00004442"/>
    </source>
</evidence>
<dbReference type="GO" id="GO:0009279">
    <property type="term" value="C:cell outer membrane"/>
    <property type="evidence" value="ECO:0007669"/>
    <property type="project" value="UniProtKB-SubCell"/>
</dbReference>
<dbReference type="EMBL" id="JNHM01000027">
    <property type="protein sequence ID" value="KDS54153.1"/>
    <property type="molecule type" value="Genomic_DNA"/>
</dbReference>
<dbReference type="PROSITE" id="PS51257">
    <property type="entry name" value="PROKAR_LIPOPROTEIN"/>
    <property type="match status" value="1"/>
</dbReference>
<dbReference type="InterPro" id="IPR012944">
    <property type="entry name" value="SusD_RagB_dom"/>
</dbReference>
<feature type="domain" description="RagB/SusD" evidence="6">
    <location>
        <begin position="298"/>
        <end position="596"/>
    </location>
</feature>
<evidence type="ECO:0000259" key="7">
    <source>
        <dbReference type="Pfam" id="PF14322"/>
    </source>
</evidence>
<dbReference type="AlphaFoldDB" id="A0A069SR74"/>
<evidence type="ECO:0000259" key="6">
    <source>
        <dbReference type="Pfam" id="PF07980"/>
    </source>
</evidence>
<reference evidence="8 9" key="1">
    <citation type="submission" date="2014-04" db="EMBL/GenBank/DDBJ databases">
        <authorList>
            <person name="Sears C."/>
            <person name="Carroll K."/>
            <person name="Sack B.R."/>
            <person name="Qadri F."/>
            <person name="Myers L.L."/>
            <person name="Chung G.-T."/>
            <person name="Escheverria P."/>
            <person name="Fraser C.M."/>
            <person name="Sadzewicz L."/>
            <person name="Shefchek K.A."/>
            <person name="Tallon L."/>
            <person name="Das S.P."/>
            <person name="Daugherty S."/>
            <person name="Mongodin E.F."/>
        </authorList>
    </citation>
    <scope>NUCLEOTIDE SEQUENCE [LARGE SCALE GENOMIC DNA]</scope>
    <source>
        <strain evidence="8 9">3975 RP4</strain>
    </source>
</reference>
<accession>A0A069SR74</accession>
<keyword evidence="3" id="KW-0732">Signal</keyword>
<dbReference type="Proteomes" id="UP000027661">
    <property type="component" value="Unassembled WGS sequence"/>
</dbReference>
<dbReference type="Pfam" id="PF07980">
    <property type="entry name" value="SusD_RagB"/>
    <property type="match status" value="1"/>
</dbReference>
<dbReference type="Pfam" id="PF14322">
    <property type="entry name" value="SusD-like_3"/>
    <property type="match status" value="1"/>
</dbReference>
<feature type="domain" description="SusD-like N-terminal" evidence="7">
    <location>
        <begin position="22"/>
        <end position="206"/>
    </location>
</feature>
<comment type="caution">
    <text evidence="8">The sequence shown here is derived from an EMBL/GenBank/DDBJ whole genome shotgun (WGS) entry which is preliminary data.</text>
</comment>
<gene>
    <name evidence="8" type="ORF">M099_1937</name>
</gene>
<evidence type="ECO:0000313" key="9">
    <source>
        <dbReference type="Proteomes" id="UP000027661"/>
    </source>
</evidence>
<dbReference type="PATRIC" id="fig|1339352.3.peg.1876"/>
<proteinExistence type="inferred from homology"/>
<dbReference type="RefSeq" id="WP_050505370.1">
    <property type="nucleotide sequence ID" value="NZ_JNHM01000027.1"/>
</dbReference>
<name>A0A069SR74_PHOVU</name>
<keyword evidence="5" id="KW-0998">Cell outer membrane</keyword>
<dbReference type="SUPFAM" id="SSF48452">
    <property type="entry name" value="TPR-like"/>
    <property type="match status" value="1"/>
</dbReference>
<evidence type="ECO:0000256" key="5">
    <source>
        <dbReference type="ARBA" id="ARBA00023237"/>
    </source>
</evidence>
<sequence length="596" mass="69532">MKIKKIAYILCGLLLVSCNDSFLERYPDTDLSDKTYFTSEKDLELYTNTFYNELIYYYHDYATDNASIYSEPTEIVNMMHGGITEQSVGGWDNWGTLRKYNILLENVHKTKGSPTVINHYIGITRLMRAQWYYEMIKRFNEVPWYSTSLKDTSTDLLYKGKDSRELVVDSIFKDLEFAVNHISADMKNRSVINKWYAYGMMARIALHEASFRKYHDELGLQVSAEHFYKIAINACEKIMETHLFSIDKRGGIDNAYENLFISNNLGDSPEILLFKDFDDKQNIKHDAARRVFSYVSSLSRSLMENYEYIKNGKAIPFTSVPDYDKMSMPETFKNRDPRYKQTFMYPGYIRPGENRPFVPNLYLGGYPQTKFVAQTADQMDWFRSYNDIPVMRYAEILYIYAEAKAELGILKQADLDATINVVRDRVGMPAILLASLSLNANLEKQYPNVTGSQKEVILEIRRERRIEFACECFRYDDLLRWKSGRLFEEIQQGVYIDQFGLHDFTGDGIPDVGIFESEAANTIPESERNNYVFYYMKESSGAQTAICLSEKDHGYIMSSTEVNSNTRKFEEPKYYYFPIPKQQLILNENLSQTKFW</sequence>
<evidence type="ECO:0000256" key="3">
    <source>
        <dbReference type="ARBA" id="ARBA00022729"/>
    </source>
</evidence>
<dbReference type="InterPro" id="IPR011990">
    <property type="entry name" value="TPR-like_helical_dom_sf"/>
</dbReference>
<protein>
    <submittedName>
        <fullName evidence="8">Starch-binding associating with outer membrane family protein</fullName>
    </submittedName>
</protein>
<organism evidence="8 9">
    <name type="scientific">Phocaeicola vulgatus str. 3975 RP4</name>
    <dbReference type="NCBI Taxonomy" id="1339352"/>
    <lineage>
        <taxon>Bacteria</taxon>
        <taxon>Pseudomonadati</taxon>
        <taxon>Bacteroidota</taxon>
        <taxon>Bacteroidia</taxon>
        <taxon>Bacteroidales</taxon>
        <taxon>Bacteroidaceae</taxon>
        <taxon>Phocaeicola</taxon>
    </lineage>
</organism>
<comment type="similarity">
    <text evidence="2">Belongs to the SusD family.</text>
</comment>
<dbReference type="InterPro" id="IPR033985">
    <property type="entry name" value="SusD-like_N"/>
</dbReference>
<dbReference type="Gene3D" id="1.25.40.390">
    <property type="match status" value="1"/>
</dbReference>
<evidence type="ECO:0000256" key="4">
    <source>
        <dbReference type="ARBA" id="ARBA00023136"/>
    </source>
</evidence>
<evidence type="ECO:0000256" key="2">
    <source>
        <dbReference type="ARBA" id="ARBA00006275"/>
    </source>
</evidence>
<comment type="subcellular location">
    <subcellularLocation>
        <location evidence="1">Cell outer membrane</location>
    </subcellularLocation>
</comment>
<keyword evidence="4" id="KW-0472">Membrane</keyword>